<comment type="caution">
    <text evidence="2">The sequence shown here is derived from an EMBL/GenBank/DDBJ whole genome shotgun (WGS) entry which is preliminary data.</text>
</comment>
<organism evidence="2 3">
    <name type="scientific">Candidatus Acidianus copahuensis</name>
    <dbReference type="NCBI Taxonomy" id="1160895"/>
    <lineage>
        <taxon>Archaea</taxon>
        <taxon>Thermoproteota</taxon>
        <taxon>Thermoprotei</taxon>
        <taxon>Sulfolobales</taxon>
        <taxon>Sulfolobaceae</taxon>
        <taxon>Acidianus</taxon>
    </lineage>
</organism>
<dbReference type="AlphaFoldDB" id="A0A031LKH4"/>
<keyword evidence="1" id="KW-0472">Membrane</keyword>
<evidence type="ECO:0000256" key="1">
    <source>
        <dbReference type="SAM" id="Phobius"/>
    </source>
</evidence>
<dbReference type="Proteomes" id="UP000024332">
    <property type="component" value="Unassembled WGS sequence"/>
</dbReference>
<feature type="transmembrane region" description="Helical" evidence="1">
    <location>
        <begin position="20"/>
        <end position="42"/>
    </location>
</feature>
<feature type="transmembrane region" description="Helical" evidence="1">
    <location>
        <begin position="251"/>
        <end position="270"/>
    </location>
</feature>
<keyword evidence="1" id="KW-0812">Transmembrane</keyword>
<reference evidence="2 3" key="1">
    <citation type="submission" date="2014-03" db="EMBL/GenBank/DDBJ databases">
        <title>Draft genome sequence of the novel thermoacidophilic archaea Acidianus copahuensis ALE1 strain, isolated from Copahue volcanic area in Neuquen Argentina.</title>
        <authorList>
            <person name="Urbieta M.S."/>
            <person name="Rascovan N."/>
            <person name="Castro C."/>
            <person name="Revale S."/>
            <person name="Giaveno M.A."/>
            <person name="Vazquez M.P."/>
            <person name="Donati E.R."/>
        </authorList>
    </citation>
    <scope>NUCLEOTIDE SEQUENCE [LARGE SCALE GENOMIC DNA]</scope>
    <source>
        <strain evidence="2 3">ALE1</strain>
    </source>
</reference>
<dbReference type="SUPFAM" id="SSF103501">
    <property type="entry name" value="Respiratory nitrate reductase 1 gamma chain"/>
    <property type="match status" value="1"/>
</dbReference>
<keyword evidence="3" id="KW-1185">Reference proteome</keyword>
<feature type="transmembrane region" description="Helical" evidence="1">
    <location>
        <begin position="221"/>
        <end position="245"/>
    </location>
</feature>
<proteinExistence type="predicted"/>
<feature type="transmembrane region" description="Helical" evidence="1">
    <location>
        <begin position="176"/>
        <end position="201"/>
    </location>
</feature>
<accession>A0A031LKH4</accession>
<keyword evidence="1" id="KW-1133">Transmembrane helix</keyword>
<dbReference type="EMBL" id="JFZT01000057">
    <property type="protein sequence ID" value="EZQ01990.1"/>
    <property type="molecule type" value="Genomic_DNA"/>
</dbReference>
<name>A0A031LKH4_9CREN</name>
<dbReference type="OrthoDB" id="40039at2157"/>
<feature type="transmembrane region" description="Helical" evidence="1">
    <location>
        <begin position="91"/>
        <end position="114"/>
    </location>
</feature>
<dbReference type="RefSeq" id="WP_048100379.1">
    <property type="nucleotide sequence ID" value="NZ_JFZT01000057.1"/>
</dbReference>
<dbReference type="STRING" id="1160895.CM19_10945"/>
<sequence>MIVAHAAIGASGGPGIPLSLYWWALNVVFPLGLLFFVFGTIYRISRYFIGRRAPSYAVAGFGTELKEAVSAIPTPFKSASRHDPFLIVETIFWHVFMLGVIIVVGIHIIAWNYIFGQIFGVSNPLWFLFGISTPEQFTSAYQMGLLGSASYTHGGILNPLGAWNSAEVSTSTFDPWGFLSILVNGTMMALLALAGLVGYLVTRIVEDVTGHKRLSSSGDYVFLILLLAIIVSGLAAMYDISIPYLGLPNQANWYGLHIALVGAFIGYVPFSKGWHMFGYYLGKGFRGYSYGKKEK</sequence>
<evidence type="ECO:0008006" key="4">
    <source>
        <dbReference type="Google" id="ProtNLM"/>
    </source>
</evidence>
<evidence type="ECO:0000313" key="2">
    <source>
        <dbReference type="EMBL" id="EZQ01990.1"/>
    </source>
</evidence>
<gene>
    <name evidence="2" type="ORF">CM19_10945</name>
</gene>
<dbReference type="Gene3D" id="1.20.950.20">
    <property type="entry name" value="Transmembrane di-heme cytochromes, Chain C"/>
    <property type="match status" value="1"/>
</dbReference>
<evidence type="ECO:0000313" key="3">
    <source>
        <dbReference type="Proteomes" id="UP000024332"/>
    </source>
</evidence>
<protein>
    <recommendedName>
        <fullName evidence="4">NarG-like domain-containing protein</fullName>
    </recommendedName>
</protein>
<dbReference type="InterPro" id="IPR036197">
    <property type="entry name" value="NarG-like_sf"/>
</dbReference>